<dbReference type="PROSITE" id="PS51257">
    <property type="entry name" value="PROKAR_LIPOPROTEIN"/>
    <property type="match status" value="1"/>
</dbReference>
<evidence type="ECO:0000313" key="2">
    <source>
        <dbReference type="Proteomes" id="UP000029692"/>
    </source>
</evidence>
<sequence>MKRVLLALAMGLMIMMLGGCIEIEMNTKINPQNGGTFTISYTMQKDFYEMGALEQDDSAEALPLDEAEFRDAVDKTGLHFRSFEQIDDGNAITILAAFDFDSVEALNQYYEEQSEFAKGIRVEKNGDTTTYTQPLLPAATGEDAPSPEDLEIMKTFFEGFELRYVLEAPAAIQRANIGTVDGNVIALSIGFEEMVSLQEDLVWEISWSQ</sequence>
<organism evidence="1 2">
    <name type="scientific">Spirochaeta lutea</name>
    <dbReference type="NCBI Taxonomy" id="1480694"/>
    <lineage>
        <taxon>Bacteria</taxon>
        <taxon>Pseudomonadati</taxon>
        <taxon>Spirochaetota</taxon>
        <taxon>Spirochaetia</taxon>
        <taxon>Spirochaetales</taxon>
        <taxon>Spirochaetaceae</taxon>
        <taxon>Spirochaeta</taxon>
    </lineage>
</organism>
<reference evidence="1 2" key="1">
    <citation type="submission" date="2014-05" db="EMBL/GenBank/DDBJ databases">
        <title>De novo Genome Sequence of Spirocheata sp.</title>
        <authorList>
            <person name="Shivani Y."/>
            <person name="Subhash Y."/>
            <person name="Tushar L."/>
            <person name="Sasikala C."/>
            <person name="Ramana C.V."/>
        </authorList>
    </citation>
    <scope>NUCLEOTIDE SEQUENCE [LARGE SCALE GENOMIC DNA]</scope>
    <source>
        <strain evidence="1 2">JC230</strain>
    </source>
</reference>
<proteinExistence type="predicted"/>
<dbReference type="Proteomes" id="UP000029692">
    <property type="component" value="Unassembled WGS sequence"/>
</dbReference>
<keyword evidence="2" id="KW-1185">Reference proteome</keyword>
<dbReference type="STRING" id="1480694.DC28_00450"/>
<evidence type="ECO:0008006" key="3">
    <source>
        <dbReference type="Google" id="ProtNLM"/>
    </source>
</evidence>
<comment type="caution">
    <text evidence="1">The sequence shown here is derived from an EMBL/GenBank/DDBJ whole genome shotgun (WGS) entry which is preliminary data.</text>
</comment>
<accession>A0A098R1U3</accession>
<name>A0A098R1U3_9SPIO</name>
<dbReference type="AlphaFoldDB" id="A0A098R1U3"/>
<dbReference type="RefSeq" id="WP_037544694.1">
    <property type="nucleotide sequence ID" value="NZ_JNUP01000003.1"/>
</dbReference>
<gene>
    <name evidence="1" type="ORF">DC28_00450</name>
</gene>
<evidence type="ECO:0000313" key="1">
    <source>
        <dbReference type="EMBL" id="KGE73741.1"/>
    </source>
</evidence>
<protein>
    <recommendedName>
        <fullName evidence="3">Lipoprotein</fullName>
    </recommendedName>
</protein>
<dbReference type="EMBL" id="JNUP01000003">
    <property type="protein sequence ID" value="KGE73741.1"/>
    <property type="molecule type" value="Genomic_DNA"/>
</dbReference>